<dbReference type="InterPro" id="IPR022138">
    <property type="entry name" value="DUF3670"/>
</dbReference>
<dbReference type="InterPro" id="IPR001650">
    <property type="entry name" value="Helicase_C-like"/>
</dbReference>
<dbReference type="Pfam" id="PF00271">
    <property type="entry name" value="Helicase_C"/>
    <property type="match status" value="1"/>
</dbReference>
<dbReference type="Gene3D" id="3.40.50.300">
    <property type="entry name" value="P-loop containing nucleotide triphosphate hydrolases"/>
    <property type="match status" value="1"/>
</dbReference>
<keyword evidence="5" id="KW-1185">Reference proteome</keyword>
<dbReference type="PROSITE" id="PS51192">
    <property type="entry name" value="HELICASE_ATP_BIND_1"/>
    <property type="match status" value="1"/>
</dbReference>
<evidence type="ECO:0000259" key="3">
    <source>
        <dbReference type="PROSITE" id="PS51194"/>
    </source>
</evidence>
<dbReference type="InterPro" id="IPR049730">
    <property type="entry name" value="SNF2/RAD54-like_C"/>
</dbReference>
<reference evidence="4 5" key="1">
    <citation type="submission" date="2021-08" db="EMBL/GenBank/DDBJ databases">
        <title>Draft genome sequence of Mycolicibacterium sp. NGTWS1702 strain.</title>
        <authorList>
            <person name="Matsumoto M."/>
            <person name="Tang B.C.C."/>
            <person name="Machida Y."/>
            <person name="Matoyama H."/>
            <person name="Kishihara T."/>
            <person name="Sato S."/>
            <person name="Kondo I."/>
            <person name="Sano M."/>
            <person name="Kato G."/>
        </authorList>
    </citation>
    <scope>NUCLEOTIDE SEQUENCE [LARGE SCALE GENOMIC DNA]</scope>
    <source>
        <strain evidence="4 5">NGTWSNA01</strain>
    </source>
</reference>
<evidence type="ECO:0000313" key="4">
    <source>
        <dbReference type="EMBL" id="GJF14159.1"/>
    </source>
</evidence>
<feature type="domain" description="Helicase C-terminal" evidence="3">
    <location>
        <begin position="842"/>
        <end position="998"/>
    </location>
</feature>
<evidence type="ECO:0000259" key="2">
    <source>
        <dbReference type="PROSITE" id="PS51192"/>
    </source>
</evidence>
<dbReference type="EMBL" id="BPRH01001643">
    <property type="protein sequence ID" value="GJF14159.1"/>
    <property type="molecule type" value="Genomic_DNA"/>
</dbReference>
<name>A0ABQ4VAN1_9MYCO</name>
<dbReference type="CDD" id="cd18793">
    <property type="entry name" value="SF2_C_SNF"/>
    <property type="match status" value="1"/>
</dbReference>
<proteinExistence type="predicted"/>
<evidence type="ECO:0000313" key="5">
    <source>
        <dbReference type="Proteomes" id="UP001060504"/>
    </source>
</evidence>
<dbReference type="SMART" id="SM00487">
    <property type="entry name" value="DEXDc"/>
    <property type="match status" value="1"/>
</dbReference>
<dbReference type="Proteomes" id="UP001060504">
    <property type="component" value="Unassembled WGS sequence"/>
</dbReference>
<dbReference type="PROSITE" id="PS51194">
    <property type="entry name" value="HELICASE_CTER"/>
    <property type="match status" value="1"/>
</dbReference>
<feature type="domain" description="Helicase ATP-binding" evidence="2">
    <location>
        <begin position="553"/>
        <end position="716"/>
    </location>
</feature>
<dbReference type="Gene3D" id="3.40.50.10810">
    <property type="entry name" value="Tandem AAA-ATPase domain"/>
    <property type="match status" value="1"/>
</dbReference>
<protein>
    <submittedName>
        <fullName evidence="4">Helicase HelZ</fullName>
    </submittedName>
</protein>
<dbReference type="SMART" id="SM00490">
    <property type="entry name" value="HELICc"/>
    <property type="match status" value="1"/>
</dbReference>
<keyword evidence="4" id="KW-0067">ATP-binding</keyword>
<dbReference type="InterPro" id="IPR014001">
    <property type="entry name" value="Helicase_ATP-bd"/>
</dbReference>
<comment type="caution">
    <text evidence="4">The sequence shown here is derived from an EMBL/GenBank/DDBJ whole genome shotgun (WGS) entry which is preliminary data.</text>
</comment>
<dbReference type="PANTHER" id="PTHR10799">
    <property type="entry name" value="SNF2/RAD54 HELICASE FAMILY"/>
    <property type="match status" value="1"/>
</dbReference>
<dbReference type="InterPro" id="IPR038718">
    <property type="entry name" value="SNF2-like_sf"/>
</dbReference>
<accession>A0ABQ4VAN1</accession>
<evidence type="ECO:0000256" key="1">
    <source>
        <dbReference type="ARBA" id="ARBA00022801"/>
    </source>
</evidence>
<dbReference type="GO" id="GO:0004386">
    <property type="term" value="F:helicase activity"/>
    <property type="evidence" value="ECO:0007669"/>
    <property type="project" value="UniProtKB-KW"/>
</dbReference>
<dbReference type="InterPro" id="IPR000330">
    <property type="entry name" value="SNF2_N"/>
</dbReference>
<keyword evidence="1" id="KW-0378">Hydrolase</keyword>
<keyword evidence="4" id="KW-0547">Nucleotide-binding</keyword>
<dbReference type="Pfam" id="PF00176">
    <property type="entry name" value="SNF2-rel_dom"/>
    <property type="match status" value="1"/>
</dbReference>
<dbReference type="SUPFAM" id="SSF52540">
    <property type="entry name" value="P-loop containing nucleoside triphosphate hydrolases"/>
    <property type="match status" value="2"/>
</dbReference>
<dbReference type="InterPro" id="IPR027417">
    <property type="entry name" value="P-loop_NTPase"/>
</dbReference>
<gene>
    <name evidence="4" type="primary">helZ</name>
    <name evidence="4" type="ORF">NGTWS1702_15590</name>
</gene>
<dbReference type="CDD" id="cd18012">
    <property type="entry name" value="DEXQc_arch_SWI2_SNF2"/>
    <property type="match status" value="1"/>
</dbReference>
<sequence length="1015" mass="110363">MLVVHGFWTAADVQSSELHLWAEDSTRTVKSSSQSLRAARRHPFGAPADVVAAIHAGKADTATLALPSLRSAPLDSPQLFRATPRPSPRSEPALLSWTVPVVRLSAASALAALTALVADIRYGASVAYYADLSAFAQDLVVRGRVLPTVAVGEGGSAAVWRPVLTGKDLVVVNSFVAAMPPVCRAHQPDCDPDTLVMSALCSLVDVAVRATLPAAADMLPARRGRRPRMVPAAEAWLQALTGADGRFDAGDDDAAELADELAPWDEIGSGAFGAEGPATATFRLSEVGDDGAQDLWRLEFMLQSMADPSLLVSAESIWDHDGSLRRWLDRPQELLLAELGRAVRVYPELGPGLRTARPSGMDLDTDGAYRFLSDIAPLLDGAGFGVLLPSWWDRHRKIGLTVSAGTPVDGVVEGASRFGREQLVDFRWDLAVGEDVLTEDEIAALADAKAPLIRLRGQWVAVDHEQLRRGLEFLAGSRGGTATVGEILALAAESRDAPDGAEVPLDIIAVHAQGWLGDLLSGTAAATLHPCTPPPTFTAVLRPYQQRGLSWLKFLSSLGLGACLADDMGLGKTVQLLALESTERQEDPSVGPTLLICPMSLVGNWQREAAKFAPELQVYAHHGTTRYHGEQLAERIDSTDMVITTYATVMRDIDELAAVRWNRVVLDEAQAVKNRLSRGAKAVRRLAAGHRVALTGTPMENRLAELWSVMDFLNPGLLGSPELFRTRFAVPIERYGHTEPAERLRAITRPYLLRRLKTDPTIIDDLPEKVEIKQYCRLTAEQASLYKAVVDDMMDKIENTDGINRRGNVLAAMAKLKQVCNHPAQLLHDRSPVGVRSGKVIRLEEILEEILAEGDRVLCFTQFTKFGEMLVPHLAARFGQDVAYLHGGTPKKRRDEMVEQFQSGSGPAVFILSLKAGGTGLNLTAANHVVHLDRWWNPAVENQATDRAFRIGQKRKVQVRKFICTGTLEEKIDDMIEAKKALAELAVGDGERWLTELSTRELRTLFALSEGAVGD</sequence>
<dbReference type="Pfam" id="PF12419">
    <property type="entry name" value="DUF3670"/>
    <property type="match status" value="1"/>
</dbReference>
<organism evidence="4 5">
    <name type="scientific">Mycolicibacterium cyprinidarum</name>
    <dbReference type="NCBI Taxonomy" id="2860311"/>
    <lineage>
        <taxon>Bacteria</taxon>
        <taxon>Bacillati</taxon>
        <taxon>Actinomycetota</taxon>
        <taxon>Actinomycetes</taxon>
        <taxon>Mycobacteriales</taxon>
        <taxon>Mycobacteriaceae</taxon>
        <taxon>Mycolicibacterium</taxon>
    </lineage>
</organism>
<keyword evidence="4" id="KW-0347">Helicase</keyword>